<dbReference type="Pfam" id="PF13780">
    <property type="entry name" value="DUF4176"/>
    <property type="match status" value="1"/>
</dbReference>
<accession>A0AA89I1Y6</accession>
<evidence type="ECO:0000313" key="1">
    <source>
        <dbReference type="EMBL" id="KRM22329.1"/>
    </source>
</evidence>
<protein>
    <recommendedName>
        <fullName evidence="3">DUF4176 domain-containing protein</fullName>
    </recommendedName>
</protein>
<dbReference type="EMBL" id="AYZB01000035">
    <property type="protein sequence ID" value="KRM22329.1"/>
    <property type="molecule type" value="Genomic_DNA"/>
</dbReference>
<evidence type="ECO:0000313" key="2">
    <source>
        <dbReference type="Proteomes" id="UP000050823"/>
    </source>
</evidence>
<name>A0AA89I1Y6_9LACO</name>
<proteinExistence type="predicted"/>
<organism evidence="1 2">
    <name type="scientific">Latilactobacillus graminis DSM 20719</name>
    <dbReference type="NCBI Taxonomy" id="1423752"/>
    <lineage>
        <taxon>Bacteria</taxon>
        <taxon>Bacillati</taxon>
        <taxon>Bacillota</taxon>
        <taxon>Bacilli</taxon>
        <taxon>Lactobacillales</taxon>
        <taxon>Lactobacillaceae</taxon>
        <taxon>Latilactobacillus</taxon>
    </lineage>
</organism>
<dbReference type="AlphaFoldDB" id="A0AA89I1Y6"/>
<evidence type="ECO:0008006" key="3">
    <source>
        <dbReference type="Google" id="ProtNLM"/>
    </source>
</evidence>
<dbReference type="RefSeq" id="WP_057908312.1">
    <property type="nucleotide sequence ID" value="NZ_AYZB01000035.1"/>
</dbReference>
<sequence>MNDVILPLGSVVALKDSDGTLLTIVSRGALTEQAGTTYYADYGAVVSPLGLVDVDEIYFFNHENIEEVVFVGYCDAQEQEFEADYPTLIASSQYPKLEITK</sequence>
<gene>
    <name evidence="1" type="ORF">FC90_GL000930</name>
</gene>
<dbReference type="Proteomes" id="UP000050823">
    <property type="component" value="Unassembled WGS sequence"/>
</dbReference>
<reference evidence="1 2" key="1">
    <citation type="journal article" date="2015" name="Genome Announc.">
        <title>Expanding the biotechnology potential of lactobacilli through comparative genomics of 213 strains and associated genera.</title>
        <authorList>
            <person name="Sun Z."/>
            <person name="Harris H.M."/>
            <person name="McCann A."/>
            <person name="Guo C."/>
            <person name="Argimon S."/>
            <person name="Zhang W."/>
            <person name="Yang X."/>
            <person name="Jeffery I.B."/>
            <person name="Cooney J.C."/>
            <person name="Kagawa T.F."/>
            <person name="Liu W."/>
            <person name="Song Y."/>
            <person name="Salvetti E."/>
            <person name="Wrobel A."/>
            <person name="Rasinkangas P."/>
            <person name="Parkhill J."/>
            <person name="Rea M.C."/>
            <person name="O'Sullivan O."/>
            <person name="Ritari J."/>
            <person name="Douillard F.P."/>
            <person name="Paul Ross R."/>
            <person name="Yang R."/>
            <person name="Briner A.E."/>
            <person name="Felis G.E."/>
            <person name="de Vos W.M."/>
            <person name="Barrangou R."/>
            <person name="Klaenhammer T.R."/>
            <person name="Caufield P.W."/>
            <person name="Cui Y."/>
            <person name="Zhang H."/>
            <person name="O'Toole P.W."/>
        </authorList>
    </citation>
    <scope>NUCLEOTIDE SEQUENCE [LARGE SCALE GENOMIC DNA]</scope>
    <source>
        <strain evidence="1 2">DSM 20719</strain>
    </source>
</reference>
<comment type="caution">
    <text evidence="1">The sequence shown here is derived from an EMBL/GenBank/DDBJ whole genome shotgun (WGS) entry which is preliminary data.</text>
</comment>
<dbReference type="InterPro" id="IPR025233">
    <property type="entry name" value="DUF4176"/>
</dbReference>